<dbReference type="GO" id="GO:0005829">
    <property type="term" value="C:cytosol"/>
    <property type="evidence" value="ECO:0007669"/>
    <property type="project" value="TreeGrafter"/>
</dbReference>
<dbReference type="CDD" id="cd09008">
    <property type="entry name" value="MTAN"/>
    <property type="match status" value="1"/>
</dbReference>
<keyword evidence="9" id="KW-1185">Reference proteome</keyword>
<keyword evidence="8" id="KW-0326">Glycosidase</keyword>
<comment type="catalytic activity">
    <reaction evidence="5">
        <text>5'-deoxyadenosine + H2O = 5-deoxy-D-ribose + adenine</text>
        <dbReference type="Rhea" id="RHEA:29859"/>
        <dbReference type="ChEBI" id="CHEBI:15377"/>
        <dbReference type="ChEBI" id="CHEBI:16708"/>
        <dbReference type="ChEBI" id="CHEBI:17319"/>
        <dbReference type="ChEBI" id="CHEBI:149540"/>
        <dbReference type="EC" id="3.2.2.9"/>
    </reaction>
    <physiologicalReaction direction="left-to-right" evidence="5">
        <dbReference type="Rhea" id="RHEA:29860"/>
    </physiologicalReaction>
</comment>
<proteinExistence type="inferred from homology"/>
<comment type="pathway">
    <text evidence="1 6">Amino-acid biosynthesis; L-methionine biosynthesis via salvage pathway; S-methyl-5-thio-alpha-D-ribose 1-phosphate from S-methyl-5'-thioadenosine (hydrolase route): step 1/2.</text>
</comment>
<dbReference type="GO" id="GO:0009164">
    <property type="term" value="P:nucleoside catabolic process"/>
    <property type="evidence" value="ECO:0007669"/>
    <property type="project" value="InterPro"/>
</dbReference>
<evidence type="ECO:0000256" key="3">
    <source>
        <dbReference type="ARBA" id="ARBA00022801"/>
    </source>
</evidence>
<keyword evidence="3 6" id="KW-0378">Hydrolase</keyword>
<feature type="active site" description="Proton donor" evidence="6">
    <location>
        <position position="198"/>
    </location>
</feature>
<dbReference type="InterPro" id="IPR035994">
    <property type="entry name" value="Nucleoside_phosphorylase_sf"/>
</dbReference>
<protein>
    <recommendedName>
        <fullName evidence="6">5'-methylthioadenosine/S-adenosylhomocysteine nucleosidase</fullName>
        <shortName evidence="6">MTA/SAH nucleosidase</shortName>
        <shortName evidence="6">MTAN</shortName>
        <ecNumber evidence="6">3.2.2.9</ecNumber>
    </recommendedName>
    <alternativeName>
        <fullName evidence="6">5'-deoxyadenosine nucleosidase</fullName>
        <shortName evidence="6">DOA nucleosidase</shortName>
        <shortName evidence="6">dAdo nucleosidase</shortName>
    </alternativeName>
    <alternativeName>
        <fullName evidence="6">5'-methylthioadenosine nucleosidase</fullName>
        <shortName evidence="6">MTA nucleosidase</shortName>
    </alternativeName>
    <alternativeName>
        <fullName evidence="6">S-adenosylhomocysteine nucleosidase</fullName>
        <shortName evidence="6">AdoHcy nucleosidase</shortName>
        <shortName evidence="6">SAH nucleosidase</shortName>
        <shortName evidence="6">SRH nucleosidase</shortName>
    </alternativeName>
</protein>
<dbReference type="InterPro" id="IPR000845">
    <property type="entry name" value="Nucleoside_phosphorylase_d"/>
</dbReference>
<dbReference type="InterPro" id="IPR010049">
    <property type="entry name" value="MTA_SAH_Nsdase"/>
</dbReference>
<evidence type="ECO:0000256" key="6">
    <source>
        <dbReference type="HAMAP-Rule" id="MF_01684"/>
    </source>
</evidence>
<feature type="domain" description="Nucleoside phosphorylase" evidence="7">
    <location>
        <begin position="2"/>
        <end position="227"/>
    </location>
</feature>
<dbReference type="PANTHER" id="PTHR46832:SF1">
    <property type="entry name" value="5'-METHYLTHIOADENOSINE_S-ADENOSYLHOMOCYSTEINE NUCLEOSIDASE"/>
    <property type="match status" value="1"/>
</dbReference>
<dbReference type="Gene3D" id="3.40.50.1580">
    <property type="entry name" value="Nucleoside phosphorylase domain"/>
    <property type="match status" value="1"/>
</dbReference>
<dbReference type="GO" id="GO:0019509">
    <property type="term" value="P:L-methionine salvage from methylthioadenosine"/>
    <property type="evidence" value="ECO:0007669"/>
    <property type="project" value="UniProtKB-UniRule"/>
</dbReference>
<accession>A0A5C1QBK0</accession>
<keyword evidence="4 6" id="KW-0486">Methionine biosynthesis</keyword>
<dbReference type="FunFam" id="3.40.50.1580:FF:000001">
    <property type="entry name" value="MTA/SAH nucleosidase family protein"/>
    <property type="match status" value="1"/>
</dbReference>
<evidence type="ECO:0000256" key="2">
    <source>
        <dbReference type="ARBA" id="ARBA00022605"/>
    </source>
</evidence>
<comment type="function">
    <text evidence="6">Catalyzes the irreversible cleavage of the glycosidic bond in both 5'-methylthioadenosine (MTA) and S-adenosylhomocysteine (SAH/AdoHcy) to adenine and the corresponding thioribose, 5'-methylthioribose and S-ribosylhomocysteine, respectively. Also cleaves 5'-deoxyadenosine, a toxic by-product of radical S-adenosylmethionine (SAM) enzymes, into 5-deoxyribose and adenine.</text>
</comment>
<dbReference type="RefSeq" id="WP_149567301.1">
    <property type="nucleotide sequence ID" value="NZ_CP035807.1"/>
</dbReference>
<feature type="binding site" evidence="6">
    <location>
        <begin position="174"/>
        <end position="175"/>
    </location>
    <ligand>
        <name>substrate</name>
    </ligand>
</feature>
<dbReference type="GO" id="GO:0019284">
    <property type="term" value="P:L-methionine salvage from S-adenosylmethionine"/>
    <property type="evidence" value="ECO:0007669"/>
    <property type="project" value="TreeGrafter"/>
</dbReference>
<comment type="catalytic activity">
    <reaction evidence="6">
        <text>S-adenosyl-L-homocysteine + H2O = S-(5-deoxy-D-ribos-5-yl)-L-homocysteine + adenine</text>
        <dbReference type="Rhea" id="RHEA:17805"/>
        <dbReference type="ChEBI" id="CHEBI:15377"/>
        <dbReference type="ChEBI" id="CHEBI:16708"/>
        <dbReference type="ChEBI" id="CHEBI:57856"/>
        <dbReference type="ChEBI" id="CHEBI:58195"/>
        <dbReference type="EC" id="3.2.2.9"/>
    </reaction>
</comment>
<dbReference type="EMBL" id="CP035807">
    <property type="protein sequence ID" value="QEN04044.1"/>
    <property type="molecule type" value="Genomic_DNA"/>
</dbReference>
<dbReference type="SUPFAM" id="SSF53167">
    <property type="entry name" value="Purine and uridine phosphorylases"/>
    <property type="match status" value="1"/>
</dbReference>
<dbReference type="EC" id="3.2.2.9" evidence="6"/>
<evidence type="ECO:0000313" key="9">
    <source>
        <dbReference type="Proteomes" id="UP000323824"/>
    </source>
</evidence>
<dbReference type="KEGG" id="sper:EW093_04780"/>
<dbReference type="OrthoDB" id="9792278at2"/>
<evidence type="ECO:0000256" key="5">
    <source>
        <dbReference type="ARBA" id="ARBA00050313"/>
    </source>
</evidence>
<comment type="catalytic activity">
    <reaction evidence="6">
        <text>S-methyl-5'-thioadenosine + H2O = 5-(methylsulfanyl)-D-ribose + adenine</text>
        <dbReference type="Rhea" id="RHEA:13617"/>
        <dbReference type="ChEBI" id="CHEBI:15377"/>
        <dbReference type="ChEBI" id="CHEBI:16708"/>
        <dbReference type="ChEBI" id="CHEBI:17509"/>
        <dbReference type="ChEBI" id="CHEBI:78440"/>
        <dbReference type="EC" id="3.2.2.9"/>
    </reaction>
</comment>
<evidence type="ECO:0000256" key="1">
    <source>
        <dbReference type="ARBA" id="ARBA00004945"/>
    </source>
</evidence>
<evidence type="ECO:0000313" key="8">
    <source>
        <dbReference type="EMBL" id="QEN04044.1"/>
    </source>
</evidence>
<dbReference type="NCBIfam" id="NF004079">
    <property type="entry name" value="PRK05584.1"/>
    <property type="match status" value="1"/>
</dbReference>
<feature type="active site" description="Proton acceptor" evidence="6">
    <location>
        <position position="12"/>
    </location>
</feature>
<keyword evidence="2 6" id="KW-0028">Amino-acid biosynthesis</keyword>
<name>A0A5C1QBK0_9SPIO</name>
<organism evidence="8 9">
    <name type="scientific">Thiospirochaeta perfilievii</name>
    <dbReference type="NCBI Taxonomy" id="252967"/>
    <lineage>
        <taxon>Bacteria</taxon>
        <taxon>Pseudomonadati</taxon>
        <taxon>Spirochaetota</taxon>
        <taxon>Spirochaetia</taxon>
        <taxon>Spirochaetales</taxon>
        <taxon>Spirochaetaceae</taxon>
        <taxon>Thiospirochaeta</taxon>
    </lineage>
</organism>
<feature type="binding site" evidence="6">
    <location>
        <position position="78"/>
    </location>
    <ligand>
        <name>substrate</name>
    </ligand>
</feature>
<dbReference type="Pfam" id="PF01048">
    <property type="entry name" value="PNP_UDP_1"/>
    <property type="match status" value="1"/>
</dbReference>
<dbReference type="GO" id="GO:0008930">
    <property type="term" value="F:methylthioadenosine nucleosidase activity"/>
    <property type="evidence" value="ECO:0007669"/>
    <property type="project" value="UniProtKB-UniRule"/>
</dbReference>
<dbReference type="UniPathway" id="UPA00904">
    <property type="reaction ID" value="UER00871"/>
</dbReference>
<comment type="similarity">
    <text evidence="6">Belongs to the PNP/UDP phosphorylase family. MtnN subfamily.</text>
</comment>
<dbReference type="NCBIfam" id="TIGR01704">
    <property type="entry name" value="MTA_SAH-Nsdase"/>
    <property type="match status" value="1"/>
</dbReference>
<reference evidence="8 9" key="2">
    <citation type="submission" date="2019-09" db="EMBL/GenBank/DDBJ databases">
        <title>Complete Genome Sequence and Methylome Analysis of free living Spirochaetas.</title>
        <authorList>
            <person name="Leshcheva N."/>
            <person name="Mikheeva N."/>
        </authorList>
    </citation>
    <scope>NUCLEOTIDE SEQUENCE [LARGE SCALE GENOMIC DNA]</scope>
    <source>
        <strain evidence="8 9">P</strain>
    </source>
</reference>
<feature type="binding site" evidence="6">
    <location>
        <position position="153"/>
    </location>
    <ligand>
        <name>substrate</name>
    </ligand>
</feature>
<evidence type="ECO:0000259" key="7">
    <source>
        <dbReference type="Pfam" id="PF01048"/>
    </source>
</evidence>
<dbReference type="HAMAP" id="MF_01684">
    <property type="entry name" value="Salvage_MtnN"/>
    <property type="match status" value="1"/>
</dbReference>
<reference evidence="8 9" key="1">
    <citation type="submission" date="2019-02" db="EMBL/GenBank/DDBJ databases">
        <authorList>
            <person name="Fomenkov A."/>
            <person name="Dubinina G."/>
            <person name="Grabovich M."/>
            <person name="Vincze T."/>
            <person name="Roberts R.J."/>
        </authorList>
    </citation>
    <scope>NUCLEOTIDE SEQUENCE [LARGE SCALE GENOMIC DNA]</scope>
    <source>
        <strain evidence="8 9">P</strain>
    </source>
</reference>
<dbReference type="AlphaFoldDB" id="A0A5C1QBK0"/>
<dbReference type="Proteomes" id="UP000323824">
    <property type="component" value="Chromosome"/>
</dbReference>
<evidence type="ECO:0000256" key="4">
    <source>
        <dbReference type="ARBA" id="ARBA00023167"/>
    </source>
</evidence>
<gene>
    <name evidence="6 8" type="primary">mtnN</name>
    <name evidence="8" type="ORF">EW093_04780</name>
</gene>
<sequence length="233" mass="25473">MRIGLIGAMEEEVNGFLHKMKDVKTIEKCGTKLYHGTLFNTDVVLLQCGIGKVAAAVGTTILIDQFSPDLVINTGSAGGLSTDLNVGDVIISQEVRYHDVDVTLFGYEYGQIPKMPPGFTPDKKLIEVAKKAAKKIDKIHVTDGLIITGDSFIHDEDDVDRIKSKLPPMKATEMEAAAIAQVCHMSKVPFLIIRSISDVPGKESKQSFEEFLVVAAKNSGMLIEEIILELKEK</sequence>
<dbReference type="GO" id="GO:0008782">
    <property type="term" value="F:adenosylhomocysteine nucleosidase activity"/>
    <property type="evidence" value="ECO:0007669"/>
    <property type="project" value="UniProtKB-UniRule"/>
</dbReference>
<dbReference type="PANTHER" id="PTHR46832">
    <property type="entry name" value="5'-METHYLTHIOADENOSINE/S-ADENOSYLHOMOCYSTEINE NUCLEOSIDASE"/>
    <property type="match status" value="1"/>
</dbReference>